<reference evidence="3" key="1">
    <citation type="submission" date="2011-06" db="EMBL/GenBank/DDBJ databases">
        <title>The complete genome of chromosome of Runella slithyformis DSM 19594.</title>
        <authorList>
            <consortium name="US DOE Joint Genome Institute (JGI-PGF)"/>
            <person name="Lucas S."/>
            <person name="Han J."/>
            <person name="Lapidus A."/>
            <person name="Bruce D."/>
            <person name="Goodwin L."/>
            <person name="Pitluck S."/>
            <person name="Peters L."/>
            <person name="Kyrpides N."/>
            <person name="Mavromatis K."/>
            <person name="Ivanova N."/>
            <person name="Ovchinnikova G."/>
            <person name="Zhang X."/>
            <person name="Misra M."/>
            <person name="Detter J.C."/>
            <person name="Tapia R."/>
            <person name="Han C."/>
            <person name="Land M."/>
            <person name="Hauser L."/>
            <person name="Markowitz V."/>
            <person name="Cheng J.-F."/>
            <person name="Hugenholtz P."/>
            <person name="Woyke T."/>
            <person name="Wu D."/>
            <person name="Tindall B."/>
            <person name="Faehrich R."/>
            <person name="Brambilla E."/>
            <person name="Klenk H.-P."/>
            <person name="Eisen J.A."/>
        </authorList>
    </citation>
    <scope>NUCLEOTIDE SEQUENCE [LARGE SCALE GENOMIC DNA]</scope>
    <source>
        <strain evidence="3">ATCC 29530 / DSM 19594 / LMG 11500 / NCIMB 11436 / LSU 4</strain>
    </source>
</reference>
<keyword evidence="1" id="KW-0812">Transmembrane</keyword>
<dbReference type="AlphaFoldDB" id="A0A7U4E7Y5"/>
<evidence type="ECO:0000256" key="1">
    <source>
        <dbReference type="SAM" id="Phobius"/>
    </source>
</evidence>
<gene>
    <name evidence="2" type="ordered locus">Runsl_4480</name>
</gene>
<keyword evidence="1" id="KW-0472">Membrane</keyword>
<reference evidence="2 3" key="2">
    <citation type="journal article" date="2012" name="Stand. Genomic Sci.">
        <title>Complete genome sequence of the aquatic bacterium Runella slithyformis type strain (LSU 4(T)).</title>
        <authorList>
            <person name="Copeland A."/>
            <person name="Zhang X."/>
            <person name="Misra M."/>
            <person name="Lapidus A."/>
            <person name="Nolan M."/>
            <person name="Lucas S."/>
            <person name="Deshpande S."/>
            <person name="Cheng J.F."/>
            <person name="Tapia R."/>
            <person name="Goodwin L.A."/>
            <person name="Pitluck S."/>
            <person name="Liolios K."/>
            <person name="Pagani I."/>
            <person name="Ivanova N."/>
            <person name="Mikhailova N."/>
            <person name="Pati A."/>
            <person name="Chen A."/>
            <person name="Palaniappan K."/>
            <person name="Land M."/>
            <person name="Hauser L."/>
            <person name="Pan C."/>
            <person name="Jeffries C.D."/>
            <person name="Detter J.C."/>
            <person name="Brambilla E.M."/>
            <person name="Rohde M."/>
            <person name="Djao O.D."/>
            <person name="Goker M."/>
            <person name="Sikorski J."/>
            <person name="Tindall B.J."/>
            <person name="Woyke T."/>
            <person name="Bristow J."/>
            <person name="Eisen J.A."/>
            <person name="Markowitz V."/>
            <person name="Hugenholtz P."/>
            <person name="Kyrpides N.C."/>
            <person name="Klenk H.P."/>
            <person name="Mavromatis K."/>
        </authorList>
    </citation>
    <scope>NUCLEOTIDE SEQUENCE [LARGE SCALE GENOMIC DNA]</scope>
    <source>
        <strain evidence="3">ATCC 29530 / DSM 19594 / LMG 11500 / NCIMB 11436 / LSU 4</strain>
    </source>
</reference>
<evidence type="ECO:0000313" key="3">
    <source>
        <dbReference type="Proteomes" id="UP000000493"/>
    </source>
</evidence>
<name>A0A7U4E7Y5_RUNSL</name>
<dbReference type="KEGG" id="rsi:Runsl_4480"/>
<organism evidence="2 3">
    <name type="scientific">Runella slithyformis (strain ATCC 29530 / DSM 19594 / LMG 11500 / NCIMB 11436 / LSU 4)</name>
    <dbReference type="NCBI Taxonomy" id="761193"/>
    <lineage>
        <taxon>Bacteria</taxon>
        <taxon>Pseudomonadati</taxon>
        <taxon>Bacteroidota</taxon>
        <taxon>Cytophagia</taxon>
        <taxon>Cytophagales</taxon>
        <taxon>Spirosomataceae</taxon>
        <taxon>Runella</taxon>
    </lineage>
</organism>
<keyword evidence="1" id="KW-1133">Transmembrane helix</keyword>
<sequence length="41" mass="4894">MERNTKHLNLKGVAFSIYDRMPWWGFMFVVIFLMIIGKFVG</sequence>
<feature type="transmembrane region" description="Helical" evidence="1">
    <location>
        <begin position="21"/>
        <end position="40"/>
    </location>
</feature>
<evidence type="ECO:0000313" key="2">
    <source>
        <dbReference type="EMBL" id="AEI50803.1"/>
    </source>
</evidence>
<protein>
    <submittedName>
        <fullName evidence="2">Uncharacterized protein</fullName>
    </submittedName>
</protein>
<keyword evidence="3" id="KW-1185">Reference proteome</keyword>
<dbReference type="Proteomes" id="UP000000493">
    <property type="component" value="Chromosome"/>
</dbReference>
<accession>A0A7U4E7Y5</accession>
<proteinExistence type="predicted"/>
<dbReference type="EMBL" id="CP002859">
    <property type="protein sequence ID" value="AEI50803.1"/>
    <property type="molecule type" value="Genomic_DNA"/>
</dbReference>
<dbReference type="RefSeq" id="WP_013930095.1">
    <property type="nucleotide sequence ID" value="NC_015703.1"/>
</dbReference>